<evidence type="ECO:0000313" key="2">
    <source>
        <dbReference type="Proteomes" id="UP000244855"/>
    </source>
</evidence>
<dbReference type="Proteomes" id="UP000244855">
    <property type="component" value="Unassembled WGS sequence"/>
</dbReference>
<organism evidence="1 2">
    <name type="scientific">Periconia macrospinosa</name>
    <dbReference type="NCBI Taxonomy" id="97972"/>
    <lineage>
        <taxon>Eukaryota</taxon>
        <taxon>Fungi</taxon>
        <taxon>Dikarya</taxon>
        <taxon>Ascomycota</taxon>
        <taxon>Pezizomycotina</taxon>
        <taxon>Dothideomycetes</taxon>
        <taxon>Pleosporomycetidae</taxon>
        <taxon>Pleosporales</taxon>
        <taxon>Massarineae</taxon>
        <taxon>Periconiaceae</taxon>
        <taxon>Periconia</taxon>
    </lineage>
</organism>
<gene>
    <name evidence="1" type="ORF">DM02DRAFT_710448</name>
</gene>
<name>A0A2V1DR18_9PLEO</name>
<sequence length="373" mass="42979">MATAAADQDSKNLHQREDSVSPSVIAHIRRQYRILKRADLIYNPIRLWWSRAVQRWTESNRECVTDIHSYQNLLNKCAMYYYTTHVQLSPTDMPEHPGAAVCKRWYRAHDDQPNIDWNRYFAYPFLIDTPKPMQPSDIIQMHQGICRQAVRYHQNAFVSPPGPPPPPFRGIYPQNYKMYPLCLALLVIQDSFINIFEWHEGKRYNGGHPRDDKTFIDMYGQTQTVVIVRTGNEKDLKIPISFLSLADKALPLNRAGVPSYDGIDAIRVSLYDAVDFIASLQKKEEEANFDFYYNPRVDDSNSQPLKLLNPPGGVEDSSWWTPPSEDEFITELLIKGKYSQSEIYIGDAKRPSRSWKLANQTGTGTCLNRNGDI</sequence>
<dbReference type="OrthoDB" id="5235440at2759"/>
<accession>A0A2V1DR18</accession>
<reference evidence="1 2" key="1">
    <citation type="journal article" date="2018" name="Sci. Rep.">
        <title>Comparative genomics provides insights into the lifestyle and reveals functional heterogeneity of dark septate endophytic fungi.</title>
        <authorList>
            <person name="Knapp D.G."/>
            <person name="Nemeth J.B."/>
            <person name="Barry K."/>
            <person name="Hainaut M."/>
            <person name="Henrissat B."/>
            <person name="Johnson J."/>
            <person name="Kuo A."/>
            <person name="Lim J.H.P."/>
            <person name="Lipzen A."/>
            <person name="Nolan M."/>
            <person name="Ohm R.A."/>
            <person name="Tamas L."/>
            <person name="Grigoriev I.V."/>
            <person name="Spatafora J.W."/>
            <person name="Nagy L.G."/>
            <person name="Kovacs G.M."/>
        </authorList>
    </citation>
    <scope>NUCLEOTIDE SEQUENCE [LARGE SCALE GENOMIC DNA]</scope>
    <source>
        <strain evidence="1 2">DSE2036</strain>
    </source>
</reference>
<dbReference type="EMBL" id="KZ805385">
    <property type="protein sequence ID" value="PVH99793.1"/>
    <property type="molecule type" value="Genomic_DNA"/>
</dbReference>
<evidence type="ECO:0000313" key="1">
    <source>
        <dbReference type="EMBL" id="PVH99793.1"/>
    </source>
</evidence>
<dbReference type="AlphaFoldDB" id="A0A2V1DR18"/>
<protein>
    <submittedName>
        <fullName evidence="1">Uncharacterized protein</fullName>
    </submittedName>
</protein>
<proteinExistence type="predicted"/>
<keyword evidence="2" id="KW-1185">Reference proteome</keyword>